<feature type="region of interest" description="Disordered" evidence="11">
    <location>
        <begin position="212"/>
        <end position="234"/>
    </location>
</feature>
<dbReference type="PROSITE" id="PS51303">
    <property type="entry name" value="PET"/>
    <property type="match status" value="1"/>
</dbReference>
<feature type="compositionally biased region" description="Low complexity" evidence="11">
    <location>
        <begin position="424"/>
        <end position="437"/>
    </location>
</feature>
<evidence type="ECO:0000256" key="1">
    <source>
        <dbReference type="ARBA" id="ARBA00008268"/>
    </source>
</evidence>
<dbReference type="PANTHER" id="PTHR24211">
    <property type="entry name" value="LIM DOMAIN-CONTAINING PROTEIN"/>
    <property type="match status" value="1"/>
</dbReference>
<accession>A0A4Y0AVF6</accession>
<keyword evidence="3 10" id="KW-0479">Metal-binding</keyword>
<dbReference type="CDD" id="cd09420">
    <property type="entry name" value="LIM3_Prickle"/>
    <property type="match status" value="1"/>
</dbReference>
<feature type="compositionally biased region" description="Basic residues" evidence="11">
    <location>
        <begin position="1330"/>
        <end position="1342"/>
    </location>
</feature>
<feature type="domain" description="PET" evidence="13">
    <location>
        <begin position="635"/>
        <end position="743"/>
    </location>
</feature>
<feature type="region of interest" description="Disordered" evidence="11">
    <location>
        <begin position="497"/>
        <end position="518"/>
    </location>
</feature>
<keyword evidence="5 10" id="KW-0862">Zinc</keyword>
<keyword evidence="4" id="KW-0677">Repeat</keyword>
<dbReference type="GO" id="GO:0030182">
    <property type="term" value="P:neuron differentiation"/>
    <property type="evidence" value="ECO:0007669"/>
    <property type="project" value="UniProtKB-ARBA"/>
</dbReference>
<dbReference type="FunFam" id="2.10.110.10:FF:000035">
    <property type="entry name" value="prickle-like protein 2 isoform X1"/>
    <property type="match status" value="1"/>
</dbReference>
<comment type="function">
    <text evidence="7">Acts in a planar cell polarity (PCP) complex; polarization along the apical/basal axis of epithelial cells. PCP signaling in the wing disk requires the receptor fz and the cytoplasmic proteins dsh and pk. These act in a feedback loop leading to activation of the jnk cascade and subsequent polarized arrangement of hairs and bristles. Dgo and pk compete with one another for dsh binding, thereby modulating fz dsh activity and ensuring tight control over fz PCP signaling. Vang, stan and pk function together to regulate the establishment of tissue polarity in the adult eye.</text>
</comment>
<feature type="region of interest" description="Disordered" evidence="11">
    <location>
        <begin position="948"/>
        <end position="1017"/>
    </location>
</feature>
<dbReference type="GO" id="GO:0008270">
    <property type="term" value="F:zinc ion binding"/>
    <property type="evidence" value="ECO:0007669"/>
    <property type="project" value="InterPro"/>
</dbReference>
<feature type="domain" description="LIM zinc-binding" evidence="12">
    <location>
        <begin position="742"/>
        <end position="806"/>
    </location>
</feature>
<feature type="region of interest" description="Disordered" evidence="11">
    <location>
        <begin position="277"/>
        <end position="323"/>
    </location>
</feature>
<evidence type="ECO:0000256" key="11">
    <source>
        <dbReference type="SAM" id="MobiDB-lite"/>
    </source>
</evidence>
<dbReference type="STRING" id="62324.A0A4Y0AVF6"/>
<protein>
    <recommendedName>
        <fullName evidence="9">Protein prickle</fullName>
    </recommendedName>
</protein>
<feature type="compositionally biased region" description="Polar residues" evidence="11">
    <location>
        <begin position="1268"/>
        <end position="1282"/>
    </location>
</feature>
<dbReference type="CDD" id="cd09415">
    <property type="entry name" value="LIM1_Prickle"/>
    <property type="match status" value="1"/>
</dbReference>
<dbReference type="SMART" id="SM00132">
    <property type="entry name" value="LIM"/>
    <property type="match status" value="3"/>
</dbReference>
<organism evidence="14">
    <name type="scientific">Anopheles funestus</name>
    <name type="common">African malaria mosquito</name>
    <dbReference type="NCBI Taxonomy" id="62324"/>
    <lineage>
        <taxon>Eukaryota</taxon>
        <taxon>Metazoa</taxon>
        <taxon>Ecdysozoa</taxon>
        <taxon>Arthropoda</taxon>
        <taxon>Hexapoda</taxon>
        <taxon>Insecta</taxon>
        <taxon>Pterygota</taxon>
        <taxon>Neoptera</taxon>
        <taxon>Endopterygota</taxon>
        <taxon>Diptera</taxon>
        <taxon>Nematocera</taxon>
        <taxon>Culicoidea</taxon>
        <taxon>Culicidae</taxon>
        <taxon>Anophelinae</taxon>
        <taxon>Anopheles</taxon>
    </lineage>
</organism>
<dbReference type="Pfam" id="PF00412">
    <property type="entry name" value="LIM"/>
    <property type="match status" value="3"/>
</dbReference>
<reference evidence="14" key="1">
    <citation type="submission" date="2020-05" db="UniProtKB">
        <authorList>
            <consortium name="EnsemblMetazoa"/>
        </authorList>
    </citation>
    <scope>IDENTIFICATION</scope>
    <source>
        <strain evidence="14">FUMOZ</strain>
    </source>
</reference>
<dbReference type="CDD" id="cd09418">
    <property type="entry name" value="LIM2_Prickle"/>
    <property type="match status" value="1"/>
</dbReference>
<evidence type="ECO:0000256" key="5">
    <source>
        <dbReference type="ARBA" id="ARBA00022833"/>
    </source>
</evidence>
<feature type="compositionally biased region" description="Polar residues" evidence="11">
    <location>
        <begin position="1003"/>
        <end position="1017"/>
    </location>
</feature>
<feature type="region of interest" description="Disordered" evidence="11">
    <location>
        <begin position="396"/>
        <end position="475"/>
    </location>
</feature>
<feature type="region of interest" description="Disordered" evidence="11">
    <location>
        <begin position="154"/>
        <end position="178"/>
    </location>
</feature>
<keyword evidence="6 10" id="KW-0440">LIM domain</keyword>
<feature type="region of interest" description="Disordered" evidence="11">
    <location>
        <begin position="571"/>
        <end position="590"/>
    </location>
</feature>
<feature type="compositionally biased region" description="Low complexity" evidence="11">
    <location>
        <begin position="1091"/>
        <end position="1105"/>
    </location>
</feature>
<evidence type="ECO:0000256" key="9">
    <source>
        <dbReference type="ARBA" id="ARBA00073341"/>
    </source>
</evidence>
<dbReference type="VEuPathDB" id="VectorBase:AFUN2_011705"/>
<evidence type="ECO:0000256" key="2">
    <source>
        <dbReference type="ARBA" id="ARBA00022473"/>
    </source>
</evidence>
<sequence>MTAGESPTKSTVRLATTNASHHNGTSAGGASATVGGGGTAITKQWWKVCFLYGGNQEKYYRQIYGKAASERLAAASAKQMVVTTPEVAIGDGNERAATCSTKVLTTGKSIPTLPTKKQSPSSRFRMSQSGNSSASPALEDAFRFRKGSPVIKSASSRSSLAMPTVPVPGERSPRPNVPAGILRKRVTVLDDSFLLGNSVELLGSELEAEVDEQRSDSGINVDARQPSPQVAADEQQRLECHRPGMRRTFHLSGEELRLLNFDHEQDIGGSLAYATSNGTSSTAGTPAHKQQISAASNPSTSSSSSSSVTTATASSSSSSSKISTGNLMRRSLLNAAGNAGGSLAGTPITTGASVAVSSNNEVSSFIPSVQMSYPYQKSHHQTQPQNGHPQHQLILQHPHQQQDHSPHHAHHAHAHPYGYGDVGRSPLRSPQSPPLYSGKPPAPPPQSYHYQQSTHHCPPSLSGAPASIPGIPGQQPGVALPLTGAIGGDCFMLPPLQPQSPDGLPTVSNTSSTATNAPSVRSVYPHHQTYSSIGSSHHPFQSPSTAAALIGPSMPQHPHQMPYSSMHQHLLGPGNGGGPSTALGPNSAVGAQGGSGSVGLMGAGLASGPLGGPGAGIGGVVGGGGGGGVGAGGGMGGHNYSQSDDDSGCALEEYTWVPPGLRPDQVHLYFSAIPEDKVPYVNSIGERHRVRQLLQQLPPHDNEVRYCHSLTDEERKELKLFSAQRKREALGRGTVKQITTNLICERCGECASSGDMMVFASRFESNTCWHPACFACCVCKELLVDLIYFHRENRLYCGRHHAETLKPRCSACDEIILADECTEAEGRAWHIKHFACFECDKQLGGQRYIMRDGKPYCLHCFDAMFAEYCDYCSEPIGVDQGQMSHDGQHWHATDQCFSCSTCRCSLLGRPFLPRRGEIYCSIACSKGEPPTPSDGSLPAAAVLLHGNVRTNRTLDEQQQREDGKEYDHTNAKSYRSSPSHRSARSPESLRSPDRGTRCLSPPHTETSNVESNFDGNGNDEMTLSCYTAATSITTSMSAATGNTSTTLATTATNNTANTESAIPANDHEVQSHENINGSSDREHLLSPASNTTGTTTTTTSTDASSGGVGDSNRHRIPQCSPELNRLLHKDRSRHPLDLTDLGHSLEQHWQSERAGSETISITTATATVRTQTATPNGEASMNGGPILTSSMPELNRCLAPGSGSQSFSGTNSPTPMPIEDSVVAMGDDADEQNQNGSDASHSIVELPTPPPIVIKKEVRFEGDFQDSLPRTKSYCQRNSGQRNRAAKSSKRRTEYDRYEHGSSSRRHHHSVSQQQHQHDRHERNGDRHGSSSRRSPRRRRHNTRDEQSHRRSYGSDEDELAEDETDNYRRHHHSHHREQRPVDDSDTRSVCSTCSSSSSSADDDVYELPLRRTSYGGTRIHYMPNNSLACARKRKQLQTSGVGNQHFEKDNKNCIIS</sequence>
<feature type="compositionally biased region" description="Basic and acidic residues" evidence="11">
    <location>
        <begin position="952"/>
        <end position="970"/>
    </location>
</feature>
<feature type="compositionally biased region" description="Basic and acidic residues" evidence="11">
    <location>
        <begin position="1316"/>
        <end position="1329"/>
    </location>
</feature>
<dbReference type="Pfam" id="PF06297">
    <property type="entry name" value="PET"/>
    <property type="match status" value="1"/>
</dbReference>
<feature type="region of interest" description="Disordered" evidence="11">
    <location>
        <begin position="1264"/>
        <end position="1403"/>
    </location>
</feature>
<proteinExistence type="inferred from homology"/>
<dbReference type="PROSITE" id="PS50023">
    <property type="entry name" value="LIM_DOMAIN_2"/>
    <property type="match status" value="2"/>
</dbReference>
<dbReference type="FunFam" id="2.10.110.10:FF:000005">
    <property type="entry name" value="Testin isoform 1"/>
    <property type="match status" value="1"/>
</dbReference>
<evidence type="ECO:0000313" key="14">
    <source>
        <dbReference type="EnsemblMetazoa" id="AFUN005036-PB"/>
    </source>
</evidence>
<feature type="compositionally biased region" description="Polar residues" evidence="11">
    <location>
        <begin position="115"/>
        <end position="135"/>
    </location>
</feature>
<feature type="compositionally biased region" description="Low complexity" evidence="11">
    <location>
        <begin position="973"/>
        <end position="988"/>
    </location>
</feature>
<feature type="region of interest" description="Disordered" evidence="11">
    <location>
        <begin position="1058"/>
        <end position="1118"/>
    </location>
</feature>
<feature type="region of interest" description="Disordered" evidence="11">
    <location>
        <begin position="1200"/>
        <end position="1250"/>
    </location>
</feature>
<dbReference type="InterPro" id="IPR033725">
    <property type="entry name" value="LIM1_prickle"/>
</dbReference>
<evidence type="ECO:0000256" key="7">
    <source>
        <dbReference type="ARBA" id="ARBA00059227"/>
    </source>
</evidence>
<evidence type="ECO:0000259" key="12">
    <source>
        <dbReference type="PROSITE" id="PS50023"/>
    </source>
</evidence>
<evidence type="ECO:0000256" key="8">
    <source>
        <dbReference type="ARBA" id="ARBA00064768"/>
    </source>
</evidence>
<comment type="subunit">
    <text evidence="8">Interacts with dsh; PET and LIM domains interact with dsh DEP domain, in wing cells. Interacts with Vang in photoreceptor cells.</text>
</comment>
<dbReference type="InterPro" id="IPR033723">
    <property type="entry name" value="PET_prickle"/>
</dbReference>
<name>A0A4Y0AVF6_ANOFN</name>
<evidence type="ECO:0000256" key="6">
    <source>
        <dbReference type="ARBA" id="ARBA00023038"/>
    </source>
</evidence>
<feature type="compositionally biased region" description="Low complexity" evidence="11">
    <location>
        <begin position="277"/>
        <end position="320"/>
    </location>
</feature>
<dbReference type="EnsemblMetazoa" id="AFUN005036-RB">
    <property type="protein sequence ID" value="AFUN005036-PB"/>
    <property type="gene ID" value="AFUN005036"/>
</dbReference>
<feature type="compositionally biased region" description="Basic and acidic residues" evidence="11">
    <location>
        <begin position="1291"/>
        <end position="1302"/>
    </location>
</feature>
<evidence type="ECO:0000256" key="10">
    <source>
        <dbReference type="PROSITE-ProRule" id="PRU00125"/>
    </source>
</evidence>
<feature type="compositionally biased region" description="Basic residues" evidence="11">
    <location>
        <begin position="1369"/>
        <end position="1378"/>
    </location>
</feature>
<dbReference type="PANTHER" id="PTHR24211:SF20">
    <property type="entry name" value="PROTEIN ESPINAS-RELATED"/>
    <property type="match status" value="1"/>
</dbReference>
<dbReference type="SUPFAM" id="SSF57716">
    <property type="entry name" value="Glucocorticoid receptor-like (DNA-binding domain)"/>
    <property type="match status" value="2"/>
</dbReference>
<dbReference type="InterPro" id="IPR001781">
    <property type="entry name" value="Znf_LIM"/>
</dbReference>
<dbReference type="PROSITE" id="PS00478">
    <property type="entry name" value="LIM_DOMAIN_1"/>
    <property type="match status" value="1"/>
</dbReference>
<dbReference type="CDD" id="cd09827">
    <property type="entry name" value="PET_Prickle"/>
    <property type="match status" value="1"/>
</dbReference>
<keyword evidence="2" id="KW-0217">Developmental protein</keyword>
<comment type="similarity">
    <text evidence="1">Belongs to the prickle / espinas / testin family.</text>
</comment>
<dbReference type="InterPro" id="IPR010442">
    <property type="entry name" value="PET_domain"/>
</dbReference>
<dbReference type="VEuPathDB" id="VectorBase:AFUN005036"/>
<feature type="region of interest" description="Disordered" evidence="11">
    <location>
        <begin position="108"/>
        <end position="138"/>
    </location>
</feature>
<dbReference type="Gene3D" id="2.10.110.10">
    <property type="entry name" value="Cysteine Rich Protein"/>
    <property type="match status" value="3"/>
</dbReference>
<feature type="compositionally biased region" description="Polar residues" evidence="11">
    <location>
        <begin position="1202"/>
        <end position="1213"/>
    </location>
</feature>
<feature type="domain" description="LIM zinc-binding" evidence="12">
    <location>
        <begin position="807"/>
        <end position="867"/>
    </location>
</feature>
<dbReference type="InterPro" id="IPR033726">
    <property type="entry name" value="LIM2_prickle"/>
</dbReference>
<feature type="compositionally biased region" description="Low complexity" evidence="11">
    <location>
        <begin position="1388"/>
        <end position="1400"/>
    </location>
</feature>
<evidence type="ECO:0000256" key="4">
    <source>
        <dbReference type="ARBA" id="ARBA00022737"/>
    </source>
</evidence>
<dbReference type="FunFam" id="2.10.110.10:FF:000022">
    <property type="entry name" value="prickle-like protein 2 isoform X1"/>
    <property type="match status" value="1"/>
</dbReference>
<evidence type="ECO:0000259" key="13">
    <source>
        <dbReference type="PROSITE" id="PS51303"/>
    </source>
</evidence>
<evidence type="ECO:0000256" key="3">
    <source>
        <dbReference type="ARBA" id="ARBA00022723"/>
    </source>
</evidence>
<dbReference type="InterPro" id="IPR047120">
    <property type="entry name" value="Pk/Esn/Tes"/>
</dbReference>
<dbReference type="InterPro" id="IPR033727">
    <property type="entry name" value="LIM3_prickle"/>
</dbReference>
<feature type="compositionally biased region" description="Low complexity" evidence="11">
    <location>
        <begin position="505"/>
        <end position="518"/>
    </location>
</feature>
<feature type="compositionally biased region" description="Acidic residues" evidence="11">
    <location>
        <begin position="1355"/>
        <end position="1365"/>
    </location>
</feature>